<dbReference type="InterPro" id="IPR004450">
    <property type="entry name" value="Thr_synthase-like"/>
</dbReference>
<evidence type="ECO:0000256" key="5">
    <source>
        <dbReference type="PIRSR" id="PIRSR604450-51"/>
    </source>
</evidence>
<dbReference type="EMBL" id="JAUSTO010000001">
    <property type="protein sequence ID" value="MDQ0151346.1"/>
    <property type="molecule type" value="Genomic_DNA"/>
</dbReference>
<feature type="domain" description="Threonine synthase N-terminal" evidence="7">
    <location>
        <begin position="6"/>
        <end position="81"/>
    </location>
</feature>
<dbReference type="PANTHER" id="PTHR43515">
    <property type="entry name" value="THREONINE SYNTHASE-LIKE 1"/>
    <property type="match status" value="1"/>
</dbReference>
<dbReference type="SUPFAM" id="SSF53686">
    <property type="entry name" value="Tryptophan synthase beta subunit-like PLP-dependent enzymes"/>
    <property type="match status" value="1"/>
</dbReference>
<keyword evidence="9" id="KW-1185">Reference proteome</keyword>
<dbReference type="InterPro" id="IPR029144">
    <property type="entry name" value="Thr_synth_N"/>
</dbReference>
<reference evidence="8" key="1">
    <citation type="submission" date="2023-07" db="EMBL/GenBank/DDBJ databases">
        <title>Genomic Encyclopedia of Type Strains, Phase IV (KMG-IV): sequencing the most valuable type-strain genomes for metagenomic binning, comparative biology and taxonomic classification.</title>
        <authorList>
            <person name="Goeker M."/>
        </authorList>
    </citation>
    <scope>NUCLEOTIDE SEQUENCE</scope>
    <source>
        <strain evidence="8">DSM 19659</strain>
    </source>
</reference>
<dbReference type="PANTHER" id="PTHR43515:SF1">
    <property type="entry name" value="THREONINE SYNTHASE-LIKE 1"/>
    <property type="match status" value="1"/>
</dbReference>
<keyword evidence="8" id="KW-0456">Lyase</keyword>
<dbReference type="InterPro" id="IPR036052">
    <property type="entry name" value="TrpB-like_PALP_sf"/>
</dbReference>
<dbReference type="InterPro" id="IPR037158">
    <property type="entry name" value="Thr_synth_N_sf"/>
</dbReference>
<dbReference type="NCBIfam" id="TIGR00260">
    <property type="entry name" value="thrC"/>
    <property type="match status" value="1"/>
</dbReference>
<comment type="caution">
    <text evidence="8">The sequence shown here is derived from an EMBL/GenBank/DDBJ whole genome shotgun (WGS) entry which is preliminary data.</text>
</comment>
<dbReference type="EC" id="4.2.3.1" evidence="4"/>
<dbReference type="CDD" id="cd01560">
    <property type="entry name" value="Thr-synth_2"/>
    <property type="match status" value="1"/>
</dbReference>
<accession>A0AAE4AKF9</accession>
<dbReference type="AlphaFoldDB" id="A0AAE4AKF9"/>
<evidence type="ECO:0000313" key="8">
    <source>
        <dbReference type="EMBL" id="MDQ0151346.1"/>
    </source>
</evidence>
<dbReference type="Pfam" id="PF00291">
    <property type="entry name" value="PALP"/>
    <property type="match status" value="1"/>
</dbReference>
<dbReference type="Pfam" id="PF14821">
    <property type="entry name" value="Thr_synth_N"/>
    <property type="match status" value="1"/>
</dbReference>
<evidence type="ECO:0000256" key="1">
    <source>
        <dbReference type="ARBA" id="ARBA00001933"/>
    </source>
</evidence>
<evidence type="ECO:0000313" key="9">
    <source>
        <dbReference type="Proteomes" id="UP001241537"/>
    </source>
</evidence>
<dbReference type="Gene3D" id="3.40.50.1100">
    <property type="match status" value="2"/>
</dbReference>
<evidence type="ECO:0000256" key="2">
    <source>
        <dbReference type="ARBA" id="ARBA00005517"/>
    </source>
</evidence>
<keyword evidence="3 5" id="KW-0663">Pyridoxal phosphate</keyword>
<dbReference type="Gene3D" id="3.90.1380.10">
    <property type="entry name" value="Threonine synthase, N-terminal domain"/>
    <property type="match status" value="1"/>
</dbReference>
<dbReference type="GO" id="GO:0005737">
    <property type="term" value="C:cytoplasm"/>
    <property type="evidence" value="ECO:0007669"/>
    <property type="project" value="TreeGrafter"/>
</dbReference>
<dbReference type="RefSeq" id="WP_307251746.1">
    <property type="nucleotide sequence ID" value="NZ_JAUSTO010000001.1"/>
</dbReference>
<comment type="cofactor">
    <cofactor evidence="1 5">
        <name>pyridoxal 5'-phosphate</name>
        <dbReference type="ChEBI" id="CHEBI:597326"/>
    </cofactor>
</comment>
<dbReference type="InterPro" id="IPR001926">
    <property type="entry name" value="TrpB-like_PALP"/>
</dbReference>
<dbReference type="GO" id="GO:0004795">
    <property type="term" value="F:threonine synthase activity"/>
    <property type="evidence" value="ECO:0007669"/>
    <property type="project" value="UniProtKB-UniRule"/>
</dbReference>
<dbReference type="Proteomes" id="UP001241537">
    <property type="component" value="Unassembled WGS sequence"/>
</dbReference>
<sequence>MKEVLYNSTRGGECGVSASQAVLKGLAGDGGLFMPEHIPGFDFDPEELIGASYQEVAYRVMRLFLTDYTEEELRHCIDSAYDGKFDTEEIAPLSRADGAYYLELFHGKTIAFKDMALSILPYLMTTAAQKNGVSNTIEILTATSGDTGKAAMAGFADVPGTGIIVFYPKGGVSRFQELQMVTQRGENTSVVAIHGNFDDAQSAVKNIFGDRSFEERLAAQGIQLSSANSINIGRLVPQVVYYVWSYLKLREAEEIEKGEQINVCVPTGNFGNILAAYFAKCMGLPVKKLICASNDNKVLFDFFRTGRYDRNREFILTSSPSMDILVSSNLERLLYMSCGGDAAENRVMMRQLKSVGRYTVTLDMRERMKDFVGYYADQEEVAVRIRELYENTGYVIDTHTAVASAVYEKYRAESGDETKTVIASTASPFKFSRAVMTAIRGELGEMDDWEILELLKETAGIPLPPAVEEIREAEIRHRRECDPDAMEQEVADILKLKGHR</sequence>
<evidence type="ECO:0000256" key="3">
    <source>
        <dbReference type="ARBA" id="ARBA00022898"/>
    </source>
</evidence>
<feature type="modified residue" description="N6-(pyridoxal phosphate)lysine" evidence="5">
    <location>
        <position position="113"/>
    </location>
</feature>
<feature type="domain" description="Tryptophan synthase beta chain-like PALP" evidence="6">
    <location>
        <begin position="102"/>
        <end position="422"/>
    </location>
</feature>
<evidence type="ECO:0000259" key="7">
    <source>
        <dbReference type="Pfam" id="PF14821"/>
    </source>
</evidence>
<comment type="similarity">
    <text evidence="2">Belongs to the threonine synthase family.</text>
</comment>
<organism evidence="8 9">
    <name type="scientific">Moryella indoligenes</name>
    <dbReference type="NCBI Taxonomy" id="371674"/>
    <lineage>
        <taxon>Bacteria</taxon>
        <taxon>Bacillati</taxon>
        <taxon>Bacillota</taxon>
        <taxon>Clostridia</taxon>
        <taxon>Lachnospirales</taxon>
        <taxon>Lachnospiraceae</taxon>
        <taxon>Moryella</taxon>
    </lineage>
</organism>
<evidence type="ECO:0000256" key="4">
    <source>
        <dbReference type="NCBIfam" id="TIGR00260"/>
    </source>
</evidence>
<gene>
    <name evidence="8" type="ORF">J2S20_000020</name>
</gene>
<proteinExistence type="inferred from homology"/>
<name>A0AAE4AKF9_9FIRM</name>
<protein>
    <recommendedName>
        <fullName evidence="4">Threonine synthase</fullName>
        <ecNumber evidence="4">4.2.3.1</ecNumber>
    </recommendedName>
</protein>
<dbReference type="GO" id="GO:0009088">
    <property type="term" value="P:threonine biosynthetic process"/>
    <property type="evidence" value="ECO:0007669"/>
    <property type="project" value="UniProtKB-UniRule"/>
</dbReference>
<evidence type="ECO:0000259" key="6">
    <source>
        <dbReference type="Pfam" id="PF00291"/>
    </source>
</evidence>